<feature type="compositionally biased region" description="Basic and acidic residues" evidence="1">
    <location>
        <begin position="1"/>
        <end position="10"/>
    </location>
</feature>
<name>A0A811U494_CERCA</name>
<proteinExistence type="predicted"/>
<sequence>MDGYVKEWQTRRPATGSSSNKQNKDVRRWLAHGQHIKGVADIDASVCAHKQTKVFAYNYARDFLPFLNELALGWCMAWRAVVREVKRFAVCK</sequence>
<evidence type="ECO:0000313" key="3">
    <source>
        <dbReference type="Proteomes" id="UP000606786"/>
    </source>
</evidence>
<reference evidence="2" key="1">
    <citation type="submission" date="2020-11" db="EMBL/GenBank/DDBJ databases">
        <authorList>
            <person name="Whitehead M."/>
        </authorList>
    </citation>
    <scope>NUCLEOTIDE SEQUENCE</scope>
    <source>
        <strain evidence="2">EGII</strain>
    </source>
</reference>
<dbReference type="EMBL" id="CAJHJT010000001">
    <property type="protein sequence ID" value="CAD6993824.1"/>
    <property type="molecule type" value="Genomic_DNA"/>
</dbReference>
<organism evidence="2 3">
    <name type="scientific">Ceratitis capitata</name>
    <name type="common">Mediterranean fruit fly</name>
    <name type="synonym">Tephritis capitata</name>
    <dbReference type="NCBI Taxonomy" id="7213"/>
    <lineage>
        <taxon>Eukaryota</taxon>
        <taxon>Metazoa</taxon>
        <taxon>Ecdysozoa</taxon>
        <taxon>Arthropoda</taxon>
        <taxon>Hexapoda</taxon>
        <taxon>Insecta</taxon>
        <taxon>Pterygota</taxon>
        <taxon>Neoptera</taxon>
        <taxon>Endopterygota</taxon>
        <taxon>Diptera</taxon>
        <taxon>Brachycera</taxon>
        <taxon>Muscomorpha</taxon>
        <taxon>Tephritoidea</taxon>
        <taxon>Tephritidae</taxon>
        <taxon>Ceratitis</taxon>
        <taxon>Ceratitis</taxon>
    </lineage>
</organism>
<accession>A0A811U494</accession>
<comment type="caution">
    <text evidence="2">The sequence shown here is derived from an EMBL/GenBank/DDBJ whole genome shotgun (WGS) entry which is preliminary data.</text>
</comment>
<evidence type="ECO:0000313" key="2">
    <source>
        <dbReference type="EMBL" id="CAD6993824.1"/>
    </source>
</evidence>
<keyword evidence="3" id="KW-1185">Reference proteome</keyword>
<dbReference type="Proteomes" id="UP000606786">
    <property type="component" value="Unassembled WGS sequence"/>
</dbReference>
<dbReference type="AlphaFoldDB" id="A0A811U494"/>
<evidence type="ECO:0000256" key="1">
    <source>
        <dbReference type="SAM" id="MobiDB-lite"/>
    </source>
</evidence>
<gene>
    <name evidence="2" type="ORF">CCAP1982_LOCUS2621</name>
</gene>
<feature type="region of interest" description="Disordered" evidence="1">
    <location>
        <begin position="1"/>
        <end position="24"/>
    </location>
</feature>
<protein>
    <submittedName>
        <fullName evidence="2">(Mediterranean fruit fly) hypothetical protein</fullName>
    </submittedName>
</protein>